<dbReference type="Proteomes" id="UP001218218">
    <property type="component" value="Unassembled WGS sequence"/>
</dbReference>
<evidence type="ECO:0000313" key="2">
    <source>
        <dbReference type="EMBL" id="KAJ7348410.1"/>
    </source>
</evidence>
<gene>
    <name evidence="2" type="ORF">DFH08DRAFT_808151</name>
</gene>
<evidence type="ECO:0000256" key="1">
    <source>
        <dbReference type="SAM" id="MobiDB-lite"/>
    </source>
</evidence>
<protein>
    <submittedName>
        <fullName evidence="2">Uncharacterized protein</fullName>
    </submittedName>
</protein>
<feature type="compositionally biased region" description="Basic and acidic residues" evidence="1">
    <location>
        <begin position="1"/>
        <end position="10"/>
    </location>
</feature>
<sequence>MRKTEVDGPRPARTITDSGGVDGDVAPTTVEAEDDRGSSIRRNIQDTYSEKVQPILNSAKRRKPFGQATRLSLPNPSVENHPRLGNCTDTRHWPPCLLLYASLNNHALNNRVVESLAGTQAASLLVHFQAGASAIAALGVSASTAFLQCAWRVVRKRPFTVSGLDALSSSPSNVLAFFSWDFWRTAREIVPLVTLTRAFPGVVAFAPGTLAVENHLDTVSEICTVPTYNFGSGMFLPCSASLWNSSALTWEADSLRFDPPPYVAADPNVTPSLDENTNWDIQAHCTSYSNWARVDAGNNLTCIPYNSTYHLTYYFIGTTLFVVTNQIGLQQPAS</sequence>
<dbReference type="AlphaFoldDB" id="A0AAD7A3S6"/>
<dbReference type="EMBL" id="JARIHO010000017">
    <property type="protein sequence ID" value="KAJ7348410.1"/>
    <property type="molecule type" value="Genomic_DNA"/>
</dbReference>
<organism evidence="2 3">
    <name type="scientific">Mycena albidolilacea</name>
    <dbReference type="NCBI Taxonomy" id="1033008"/>
    <lineage>
        <taxon>Eukaryota</taxon>
        <taxon>Fungi</taxon>
        <taxon>Dikarya</taxon>
        <taxon>Basidiomycota</taxon>
        <taxon>Agaricomycotina</taxon>
        <taxon>Agaricomycetes</taxon>
        <taxon>Agaricomycetidae</taxon>
        <taxon>Agaricales</taxon>
        <taxon>Marasmiineae</taxon>
        <taxon>Mycenaceae</taxon>
        <taxon>Mycena</taxon>
    </lineage>
</organism>
<evidence type="ECO:0000313" key="3">
    <source>
        <dbReference type="Proteomes" id="UP001218218"/>
    </source>
</evidence>
<proteinExistence type="predicted"/>
<name>A0AAD7A3S6_9AGAR</name>
<feature type="region of interest" description="Disordered" evidence="1">
    <location>
        <begin position="1"/>
        <end position="40"/>
    </location>
</feature>
<keyword evidence="3" id="KW-1185">Reference proteome</keyword>
<comment type="caution">
    <text evidence="2">The sequence shown here is derived from an EMBL/GenBank/DDBJ whole genome shotgun (WGS) entry which is preliminary data.</text>
</comment>
<reference evidence="2" key="1">
    <citation type="submission" date="2023-03" db="EMBL/GenBank/DDBJ databases">
        <title>Massive genome expansion in bonnet fungi (Mycena s.s.) driven by repeated elements and novel gene families across ecological guilds.</title>
        <authorList>
            <consortium name="Lawrence Berkeley National Laboratory"/>
            <person name="Harder C.B."/>
            <person name="Miyauchi S."/>
            <person name="Viragh M."/>
            <person name="Kuo A."/>
            <person name="Thoen E."/>
            <person name="Andreopoulos B."/>
            <person name="Lu D."/>
            <person name="Skrede I."/>
            <person name="Drula E."/>
            <person name="Henrissat B."/>
            <person name="Morin E."/>
            <person name="Kohler A."/>
            <person name="Barry K."/>
            <person name="LaButti K."/>
            <person name="Morin E."/>
            <person name="Salamov A."/>
            <person name="Lipzen A."/>
            <person name="Mereny Z."/>
            <person name="Hegedus B."/>
            <person name="Baldrian P."/>
            <person name="Stursova M."/>
            <person name="Weitz H."/>
            <person name="Taylor A."/>
            <person name="Grigoriev I.V."/>
            <person name="Nagy L.G."/>
            <person name="Martin F."/>
            <person name="Kauserud H."/>
        </authorList>
    </citation>
    <scope>NUCLEOTIDE SEQUENCE</scope>
    <source>
        <strain evidence="2">CBHHK002</strain>
    </source>
</reference>
<accession>A0AAD7A3S6</accession>